<keyword evidence="3" id="KW-1185">Reference proteome</keyword>
<evidence type="ECO:0000313" key="2">
    <source>
        <dbReference type="EMBL" id="UNZ08520.1"/>
    </source>
</evidence>
<organism evidence="2 3">
    <name type="scientific">Streptomyces rimosus subsp. rimosus</name>
    <dbReference type="NCBI Taxonomy" id="132474"/>
    <lineage>
        <taxon>Bacteria</taxon>
        <taxon>Bacillati</taxon>
        <taxon>Actinomycetota</taxon>
        <taxon>Actinomycetes</taxon>
        <taxon>Kitasatosporales</taxon>
        <taxon>Streptomycetaceae</taxon>
        <taxon>Streptomyces</taxon>
    </lineage>
</organism>
<accession>A0ABY3ZGB1</accession>
<gene>
    <name evidence="2" type="ORF">SRIMR7_40865</name>
</gene>
<feature type="region of interest" description="Disordered" evidence="1">
    <location>
        <begin position="69"/>
        <end position="100"/>
    </location>
</feature>
<evidence type="ECO:0000256" key="1">
    <source>
        <dbReference type="SAM" id="MobiDB-lite"/>
    </source>
</evidence>
<feature type="compositionally biased region" description="Low complexity" evidence="1">
    <location>
        <begin position="78"/>
        <end position="100"/>
    </location>
</feature>
<dbReference type="Proteomes" id="UP000829494">
    <property type="component" value="Chromosome"/>
</dbReference>
<dbReference type="EMBL" id="CP094298">
    <property type="protein sequence ID" value="UNZ08520.1"/>
    <property type="molecule type" value="Genomic_DNA"/>
</dbReference>
<sequence>MSRRKVPYGLMFDQNSAVRPRRSSGVSFFAHFDQDLLGQQCVDVHERGLEQVQREHGCLGVLLVRKVAGRRPSRRTPRSGGPTPVRGAAGRAPAGRRQAP</sequence>
<evidence type="ECO:0000313" key="3">
    <source>
        <dbReference type="Proteomes" id="UP000829494"/>
    </source>
</evidence>
<proteinExistence type="predicted"/>
<reference evidence="2 3" key="1">
    <citation type="submission" date="2022-03" db="EMBL/GenBank/DDBJ databases">
        <title>Complete genome of Streptomyces rimosus ssp. rimosus R7 (=ATCC 10970).</title>
        <authorList>
            <person name="Beganovic S."/>
            <person name="Ruckert C."/>
            <person name="Busche T."/>
            <person name="Kalinowski J."/>
            <person name="Wittmann C."/>
        </authorList>
    </citation>
    <scope>NUCLEOTIDE SEQUENCE [LARGE SCALE GENOMIC DNA]</scope>
    <source>
        <strain evidence="2 3">R7</strain>
    </source>
</reference>
<protein>
    <submittedName>
        <fullName evidence="2">Uncharacterized protein</fullName>
    </submittedName>
</protein>
<name>A0ABY3ZGB1_STRRM</name>